<dbReference type="RefSeq" id="XP_445255.2">
    <property type="nucleotide sequence ID" value="XM_445255.2"/>
</dbReference>
<evidence type="ECO:0000256" key="2">
    <source>
        <dbReference type="ARBA" id="ARBA00006070"/>
    </source>
</evidence>
<reference evidence="8 9" key="1">
    <citation type="journal article" date="2004" name="Nature">
        <title>Genome evolution in yeasts.</title>
        <authorList>
            <consortium name="Genolevures"/>
            <person name="Dujon B."/>
            <person name="Sherman D."/>
            <person name="Fischer G."/>
            <person name="Durrens P."/>
            <person name="Casaregola S."/>
            <person name="Lafontaine I."/>
            <person name="de Montigny J."/>
            <person name="Marck C."/>
            <person name="Neuveglise C."/>
            <person name="Talla E."/>
            <person name="Goffard N."/>
            <person name="Frangeul L."/>
            <person name="Aigle M."/>
            <person name="Anthouard V."/>
            <person name="Babour A."/>
            <person name="Barbe V."/>
            <person name="Barnay S."/>
            <person name="Blanchin S."/>
            <person name="Beckerich J.M."/>
            <person name="Beyne E."/>
            <person name="Bleykasten C."/>
            <person name="Boisrame A."/>
            <person name="Boyer J."/>
            <person name="Cattolico L."/>
            <person name="Confanioleri F."/>
            <person name="de Daruvar A."/>
            <person name="Despons L."/>
            <person name="Fabre E."/>
            <person name="Fairhead C."/>
            <person name="Ferry-Dumazet H."/>
            <person name="Groppi A."/>
            <person name="Hantraye F."/>
            <person name="Hennequin C."/>
            <person name="Jauniaux N."/>
            <person name="Joyet P."/>
            <person name="Kachouri R."/>
            <person name="Kerrest A."/>
            <person name="Koszul R."/>
            <person name="Lemaire M."/>
            <person name="Lesur I."/>
            <person name="Ma L."/>
            <person name="Muller H."/>
            <person name="Nicaud J.M."/>
            <person name="Nikolski M."/>
            <person name="Oztas S."/>
            <person name="Ozier-Kalogeropoulos O."/>
            <person name="Pellenz S."/>
            <person name="Potier S."/>
            <person name="Richard G.F."/>
            <person name="Straub M.L."/>
            <person name="Suleau A."/>
            <person name="Swennene D."/>
            <person name="Tekaia F."/>
            <person name="Wesolowski-Louvel M."/>
            <person name="Westhof E."/>
            <person name="Wirth B."/>
            <person name="Zeniou-Meyer M."/>
            <person name="Zivanovic I."/>
            <person name="Bolotin-Fukuhara M."/>
            <person name="Thierry A."/>
            <person name="Bouchier C."/>
            <person name="Caudron B."/>
            <person name="Scarpelli C."/>
            <person name="Gaillardin C."/>
            <person name="Weissenbach J."/>
            <person name="Wincker P."/>
            <person name="Souciet J.L."/>
        </authorList>
    </citation>
    <scope>NUCLEOTIDE SEQUENCE [LARGE SCALE GENOMIC DNA]</scope>
    <source>
        <strain evidence="9">ATCC 2001 / BCRC 20586 / JCM 3761 / NBRC 0622 / NRRL Y-65 / CBS 138</strain>
    </source>
</reference>
<dbReference type="AlphaFoldDB" id="Q6FWY9"/>
<accession>Q6FWY9</accession>
<feature type="transmembrane region" description="Helical" evidence="6">
    <location>
        <begin position="283"/>
        <end position="303"/>
    </location>
</feature>
<dbReference type="GO" id="GO:0006621">
    <property type="term" value="P:protein retention in ER lumen"/>
    <property type="evidence" value="ECO:0007669"/>
    <property type="project" value="TreeGrafter"/>
</dbReference>
<evidence type="ECO:0000313" key="9">
    <source>
        <dbReference type="Proteomes" id="UP000002428"/>
    </source>
</evidence>
<dbReference type="PANTHER" id="PTHR10743:SF0">
    <property type="entry name" value="PROTEIN RER1"/>
    <property type="match status" value="1"/>
</dbReference>
<dbReference type="VEuPathDB" id="FungiDB:CAGL0C01837g"/>
<evidence type="ECO:0000256" key="1">
    <source>
        <dbReference type="ARBA" id="ARBA00004141"/>
    </source>
</evidence>
<evidence type="ECO:0000256" key="5">
    <source>
        <dbReference type="ARBA" id="ARBA00023136"/>
    </source>
</evidence>
<evidence type="ECO:0000313" key="7">
    <source>
        <dbReference type="CGD" id="CAL0127588"/>
    </source>
</evidence>
<comment type="subcellular location">
    <subcellularLocation>
        <location evidence="1">Membrane</location>
        <topology evidence="1">Multi-pass membrane protein</topology>
    </subcellularLocation>
</comment>
<evidence type="ECO:0000313" key="8">
    <source>
        <dbReference type="EMBL" id="CAG58161.2"/>
    </source>
</evidence>
<sequence length="340" mass="40179">MIIISRVLKGWRIGCTLEDYKIEPAEMLSLKPGATLVQKYKNLYQLCLDKCTAYTKLRWVAELSLVLLFIKFINRVVNVSFDFDVYAAFSMYVLFPSSRFVAHKLDVYLQQDEGKLDVGDKPDDLHSFTKRPAEFRLWYYCIRTTAFYIFWGLLIYPIVPLLPTFDLYFHGMSCFAYMFKVFVQSYTNTYHNYLHICKRHTIVRWIAEAALMVLVTFCYAFEMSKVDVFFIYYTLGISMINSFNNYLRDVRVMSLQQAKDNSDLEANDSNAEFRPYLKRPPELVLWCKCVKYTVITALTRLLIFLELFNPDVTVLFLYNLYWTAICVIEIILIMIRQAKY</sequence>
<dbReference type="InterPro" id="IPR004932">
    <property type="entry name" value="Rer1"/>
</dbReference>
<dbReference type="GO" id="GO:0005783">
    <property type="term" value="C:endoplasmic reticulum"/>
    <property type="evidence" value="ECO:0007669"/>
    <property type="project" value="GOC"/>
</dbReference>
<feature type="transmembrane region" description="Helical" evidence="6">
    <location>
        <begin position="137"/>
        <end position="159"/>
    </location>
</feature>
<keyword evidence="5 6" id="KW-0472">Membrane</keyword>
<comment type="similarity">
    <text evidence="2">Belongs to the RER1 family.</text>
</comment>
<evidence type="ECO:0000256" key="4">
    <source>
        <dbReference type="ARBA" id="ARBA00022989"/>
    </source>
</evidence>
<feature type="transmembrane region" description="Helical" evidence="6">
    <location>
        <begin position="165"/>
        <end position="183"/>
    </location>
</feature>
<dbReference type="STRING" id="284593.Q6FWY9"/>
<dbReference type="EMBL" id="CR380949">
    <property type="protein sequence ID" value="CAG58161.2"/>
    <property type="molecule type" value="Genomic_DNA"/>
</dbReference>
<evidence type="ECO:0000256" key="6">
    <source>
        <dbReference type="SAM" id="Phobius"/>
    </source>
</evidence>
<dbReference type="GO" id="GO:0000139">
    <property type="term" value="C:Golgi membrane"/>
    <property type="evidence" value="ECO:0007669"/>
    <property type="project" value="TreeGrafter"/>
</dbReference>
<dbReference type="GO" id="GO:0006890">
    <property type="term" value="P:retrograde vesicle-mediated transport, Golgi to endoplasmic reticulum"/>
    <property type="evidence" value="ECO:0007669"/>
    <property type="project" value="TreeGrafter"/>
</dbReference>
<keyword evidence="3 6" id="KW-0812">Transmembrane</keyword>
<feature type="transmembrane region" description="Helical" evidence="6">
    <location>
        <begin position="203"/>
        <end position="222"/>
    </location>
</feature>
<evidence type="ECO:0000256" key="3">
    <source>
        <dbReference type="ARBA" id="ARBA00022692"/>
    </source>
</evidence>
<keyword evidence="4 6" id="KW-1133">Transmembrane helix</keyword>
<dbReference type="InParanoid" id="Q6FWY9"/>
<dbReference type="PANTHER" id="PTHR10743">
    <property type="entry name" value="PROTEIN RER1"/>
    <property type="match status" value="1"/>
</dbReference>
<dbReference type="CGD" id="CAL0127588">
    <property type="gene designation" value="RER1"/>
</dbReference>
<evidence type="ECO:0008006" key="10">
    <source>
        <dbReference type="Google" id="ProtNLM"/>
    </source>
</evidence>
<dbReference type="eggNOG" id="KOG1688">
    <property type="taxonomic scope" value="Eukaryota"/>
</dbReference>
<gene>
    <name evidence="7" type="primary">RER1</name>
    <name evidence="7 8" type="ordered locus">CAGL0C01837g</name>
</gene>
<name>Q6FWY9_CANGA</name>
<dbReference type="GeneID" id="2886963"/>
<feature type="transmembrane region" description="Helical" evidence="6">
    <location>
        <begin position="228"/>
        <end position="247"/>
    </location>
</feature>
<organism evidence="8 9">
    <name type="scientific">Candida glabrata (strain ATCC 2001 / BCRC 20586 / JCM 3761 / NBRC 0622 / NRRL Y-65 / CBS 138)</name>
    <name type="common">Yeast</name>
    <name type="synonym">Nakaseomyces glabratus</name>
    <dbReference type="NCBI Taxonomy" id="284593"/>
    <lineage>
        <taxon>Eukaryota</taxon>
        <taxon>Fungi</taxon>
        <taxon>Dikarya</taxon>
        <taxon>Ascomycota</taxon>
        <taxon>Saccharomycotina</taxon>
        <taxon>Saccharomycetes</taxon>
        <taxon>Saccharomycetales</taxon>
        <taxon>Saccharomycetaceae</taxon>
        <taxon>Nakaseomyces</taxon>
    </lineage>
</organism>
<dbReference type="KEGG" id="cgr:2886963"/>
<proteinExistence type="inferred from homology"/>
<feature type="transmembrane region" description="Helical" evidence="6">
    <location>
        <begin position="315"/>
        <end position="335"/>
    </location>
</feature>
<protein>
    <recommendedName>
        <fullName evidence="10">Protein RER1</fullName>
    </recommendedName>
</protein>
<keyword evidence="9" id="KW-1185">Reference proteome</keyword>
<dbReference type="HOGENOM" id="CLU_052834_0_0_1"/>
<dbReference type="Pfam" id="PF03248">
    <property type="entry name" value="Rer1"/>
    <property type="match status" value="2"/>
</dbReference>
<dbReference type="Proteomes" id="UP000002428">
    <property type="component" value="Chromosome C"/>
</dbReference>